<dbReference type="OrthoDB" id="282158at2"/>
<proteinExistence type="predicted"/>
<evidence type="ECO:0000256" key="1">
    <source>
        <dbReference type="SAM" id="Phobius"/>
    </source>
</evidence>
<feature type="transmembrane region" description="Helical" evidence="1">
    <location>
        <begin position="138"/>
        <end position="162"/>
    </location>
</feature>
<accession>A0A517XX34</accession>
<dbReference type="EMBL" id="CP036273">
    <property type="protein sequence ID" value="QDU22058.1"/>
    <property type="molecule type" value="Genomic_DNA"/>
</dbReference>
<keyword evidence="1" id="KW-0812">Transmembrane</keyword>
<evidence type="ECO:0000313" key="2">
    <source>
        <dbReference type="EMBL" id="QDU22058.1"/>
    </source>
</evidence>
<gene>
    <name evidence="2" type="ORF">ETAA1_40330</name>
</gene>
<name>A0A517XX34_9BACT</name>
<dbReference type="AlphaFoldDB" id="A0A517XX34"/>
<dbReference type="Proteomes" id="UP000319576">
    <property type="component" value="Chromosome"/>
</dbReference>
<keyword evidence="3" id="KW-1185">Reference proteome</keyword>
<evidence type="ECO:0000313" key="3">
    <source>
        <dbReference type="Proteomes" id="UP000319576"/>
    </source>
</evidence>
<keyword evidence="1" id="KW-0472">Membrane</keyword>
<sequence>MPLSPTSDPNPSIPATRRRVWAAPALRSHGLIVLTADQLVLSPDRGPPRPEVRAAAELGDDLDELFGPLATTIELRSVGRATLDLLRNAVTLAYAGPAGTTRVRIEFDAADAADSCFTKLWRRMGQDCVLRPYRREGWALAAAPLGLLAAVLLLTAVLTLTVSSFDENAHDRPTGVVSIPAAGSLGNPGDAAMSPLEQWIGWMDWRVICGFGGAAAAGTQVWLYRRLTAPPRALVVVRSS</sequence>
<feature type="transmembrane region" description="Helical" evidence="1">
    <location>
        <begin position="205"/>
        <end position="224"/>
    </location>
</feature>
<keyword evidence="1" id="KW-1133">Transmembrane helix</keyword>
<dbReference type="RefSeq" id="WP_145241469.1">
    <property type="nucleotide sequence ID" value="NZ_CP036273.1"/>
</dbReference>
<organism evidence="2 3">
    <name type="scientific">Urbifossiella limnaea</name>
    <dbReference type="NCBI Taxonomy" id="2528023"/>
    <lineage>
        <taxon>Bacteria</taxon>
        <taxon>Pseudomonadati</taxon>
        <taxon>Planctomycetota</taxon>
        <taxon>Planctomycetia</taxon>
        <taxon>Gemmatales</taxon>
        <taxon>Gemmataceae</taxon>
        <taxon>Urbifossiella</taxon>
    </lineage>
</organism>
<dbReference type="KEGG" id="uli:ETAA1_40330"/>
<protein>
    <submittedName>
        <fullName evidence="2">Uncharacterized protein</fullName>
    </submittedName>
</protein>
<reference evidence="2 3" key="1">
    <citation type="submission" date="2019-02" db="EMBL/GenBank/DDBJ databases">
        <title>Deep-cultivation of Planctomycetes and their phenomic and genomic characterization uncovers novel biology.</title>
        <authorList>
            <person name="Wiegand S."/>
            <person name="Jogler M."/>
            <person name="Boedeker C."/>
            <person name="Pinto D."/>
            <person name="Vollmers J."/>
            <person name="Rivas-Marin E."/>
            <person name="Kohn T."/>
            <person name="Peeters S.H."/>
            <person name="Heuer A."/>
            <person name="Rast P."/>
            <person name="Oberbeckmann S."/>
            <person name="Bunk B."/>
            <person name="Jeske O."/>
            <person name="Meyerdierks A."/>
            <person name="Storesund J.E."/>
            <person name="Kallscheuer N."/>
            <person name="Luecker S."/>
            <person name="Lage O.M."/>
            <person name="Pohl T."/>
            <person name="Merkel B.J."/>
            <person name="Hornburger P."/>
            <person name="Mueller R.-W."/>
            <person name="Bruemmer F."/>
            <person name="Labrenz M."/>
            <person name="Spormann A.M."/>
            <person name="Op den Camp H."/>
            <person name="Overmann J."/>
            <person name="Amann R."/>
            <person name="Jetten M.S.M."/>
            <person name="Mascher T."/>
            <person name="Medema M.H."/>
            <person name="Devos D.P."/>
            <person name="Kaster A.-K."/>
            <person name="Ovreas L."/>
            <person name="Rohde M."/>
            <person name="Galperin M.Y."/>
            <person name="Jogler C."/>
        </authorList>
    </citation>
    <scope>NUCLEOTIDE SEQUENCE [LARGE SCALE GENOMIC DNA]</scope>
    <source>
        <strain evidence="2 3">ETA_A1</strain>
    </source>
</reference>